<sequence>MHPALDVADILVLICEQLGSGSSREKSLASLARTCTTFRGPALDELWSEGVSIATLLSVLPRKPMVYFHFERRRAPTEDGSPPVYIERRWVRLEGLTDVHRANLKQYSRRIRSLNIGNKLDSDDVYTLEHWLLSPEPEASAMFPKLRELIVDYADGGRLGADRLRPYYPLLVQHLESITVTHKSRKDERDAASLLDFLSLIPSHCARLQSFVFSHISERAFWDQGDIDPDEAEFAQPAEHMASQISELVRALPCLRKLVIPALNEHAFRHVLHLSTLHHLSLIIQPGQLPSSHRRDLALVSCNLKTLHLKVPRGASVIPALLNLPLIPSSLCIRFYDVPSASDMERIVNVITGKATAVLTHLRISSPVSQRRFPVPSISLSWDILSPLLRLNSIHALYWDLPTNISINDADLIQLAHALPLLEELSLTPERWWTTSSITLDGLFAFVRMCPRLSHLGVSVPLDLAALAKYLASTFSQSGESISSHPLKTLVLNGLHLGEGGFGPLAVILAAVFPTLEDIHVSTVQTVCRWDWDRLSEVVAVGLRRAQEARKRGEALPVEEQNALLWESWLNADVSAE</sequence>
<organism evidence="1 2">
    <name type="scientific">Coniophora puteana (strain RWD-64-598)</name>
    <name type="common">Brown rot fungus</name>
    <dbReference type="NCBI Taxonomy" id="741705"/>
    <lineage>
        <taxon>Eukaryota</taxon>
        <taxon>Fungi</taxon>
        <taxon>Dikarya</taxon>
        <taxon>Basidiomycota</taxon>
        <taxon>Agaricomycotina</taxon>
        <taxon>Agaricomycetes</taxon>
        <taxon>Agaricomycetidae</taxon>
        <taxon>Boletales</taxon>
        <taxon>Coniophorineae</taxon>
        <taxon>Coniophoraceae</taxon>
        <taxon>Coniophora</taxon>
    </lineage>
</organism>
<accession>A0A5M3N3X3</accession>
<evidence type="ECO:0008006" key="3">
    <source>
        <dbReference type="Google" id="ProtNLM"/>
    </source>
</evidence>
<evidence type="ECO:0000313" key="1">
    <source>
        <dbReference type="EMBL" id="EIW86122.1"/>
    </source>
</evidence>
<dbReference type="Proteomes" id="UP000053558">
    <property type="component" value="Unassembled WGS sequence"/>
</dbReference>
<dbReference type="SUPFAM" id="SSF52047">
    <property type="entry name" value="RNI-like"/>
    <property type="match status" value="1"/>
</dbReference>
<dbReference type="OrthoDB" id="3543113at2759"/>
<dbReference type="GeneID" id="19204452"/>
<protein>
    <recommendedName>
        <fullName evidence="3">F-box domain-containing protein</fullName>
    </recommendedName>
</protein>
<dbReference type="Gene3D" id="3.80.10.10">
    <property type="entry name" value="Ribonuclease Inhibitor"/>
    <property type="match status" value="1"/>
</dbReference>
<keyword evidence="2" id="KW-1185">Reference proteome</keyword>
<dbReference type="InterPro" id="IPR032675">
    <property type="entry name" value="LRR_dom_sf"/>
</dbReference>
<name>A0A5M3N3X3_CONPW</name>
<gene>
    <name evidence="1" type="ORF">CONPUDRAFT_160960</name>
</gene>
<dbReference type="KEGG" id="cput:CONPUDRAFT_160960"/>
<dbReference type="AlphaFoldDB" id="A0A5M3N3X3"/>
<dbReference type="EMBL" id="JH711573">
    <property type="protein sequence ID" value="EIW86122.1"/>
    <property type="molecule type" value="Genomic_DNA"/>
</dbReference>
<evidence type="ECO:0000313" key="2">
    <source>
        <dbReference type="Proteomes" id="UP000053558"/>
    </source>
</evidence>
<proteinExistence type="predicted"/>
<reference evidence="2" key="1">
    <citation type="journal article" date="2012" name="Science">
        <title>The Paleozoic origin of enzymatic lignin decomposition reconstructed from 31 fungal genomes.</title>
        <authorList>
            <person name="Floudas D."/>
            <person name="Binder M."/>
            <person name="Riley R."/>
            <person name="Barry K."/>
            <person name="Blanchette R.A."/>
            <person name="Henrissat B."/>
            <person name="Martinez A.T."/>
            <person name="Otillar R."/>
            <person name="Spatafora J.W."/>
            <person name="Yadav J.S."/>
            <person name="Aerts A."/>
            <person name="Benoit I."/>
            <person name="Boyd A."/>
            <person name="Carlson A."/>
            <person name="Copeland A."/>
            <person name="Coutinho P.M."/>
            <person name="de Vries R.P."/>
            <person name="Ferreira P."/>
            <person name="Findley K."/>
            <person name="Foster B."/>
            <person name="Gaskell J."/>
            <person name="Glotzer D."/>
            <person name="Gorecki P."/>
            <person name="Heitman J."/>
            <person name="Hesse C."/>
            <person name="Hori C."/>
            <person name="Igarashi K."/>
            <person name="Jurgens J.A."/>
            <person name="Kallen N."/>
            <person name="Kersten P."/>
            <person name="Kohler A."/>
            <person name="Kuees U."/>
            <person name="Kumar T.K.A."/>
            <person name="Kuo A."/>
            <person name="LaButti K."/>
            <person name="Larrondo L.F."/>
            <person name="Lindquist E."/>
            <person name="Ling A."/>
            <person name="Lombard V."/>
            <person name="Lucas S."/>
            <person name="Lundell T."/>
            <person name="Martin R."/>
            <person name="McLaughlin D.J."/>
            <person name="Morgenstern I."/>
            <person name="Morin E."/>
            <person name="Murat C."/>
            <person name="Nagy L.G."/>
            <person name="Nolan M."/>
            <person name="Ohm R.A."/>
            <person name="Patyshakuliyeva A."/>
            <person name="Rokas A."/>
            <person name="Ruiz-Duenas F.J."/>
            <person name="Sabat G."/>
            <person name="Salamov A."/>
            <person name="Samejima M."/>
            <person name="Schmutz J."/>
            <person name="Slot J.C."/>
            <person name="St John F."/>
            <person name="Stenlid J."/>
            <person name="Sun H."/>
            <person name="Sun S."/>
            <person name="Syed K."/>
            <person name="Tsang A."/>
            <person name="Wiebenga A."/>
            <person name="Young D."/>
            <person name="Pisabarro A."/>
            <person name="Eastwood D.C."/>
            <person name="Martin F."/>
            <person name="Cullen D."/>
            <person name="Grigoriev I.V."/>
            <person name="Hibbett D.S."/>
        </authorList>
    </citation>
    <scope>NUCLEOTIDE SEQUENCE [LARGE SCALE GENOMIC DNA]</scope>
    <source>
        <strain evidence="2">RWD-64-598 SS2</strain>
    </source>
</reference>
<dbReference type="RefSeq" id="XP_007763045.1">
    <property type="nucleotide sequence ID" value="XM_007764855.1"/>
</dbReference>
<comment type="caution">
    <text evidence="1">The sequence shown here is derived from an EMBL/GenBank/DDBJ whole genome shotgun (WGS) entry which is preliminary data.</text>
</comment>